<dbReference type="Gene3D" id="1.10.357.10">
    <property type="entry name" value="Tetracycline Repressor, domain 2"/>
    <property type="match status" value="1"/>
</dbReference>
<proteinExistence type="predicted"/>
<dbReference type="InterPro" id="IPR001647">
    <property type="entry name" value="HTH_TetR"/>
</dbReference>
<dbReference type="GO" id="GO:0003700">
    <property type="term" value="F:DNA-binding transcription factor activity"/>
    <property type="evidence" value="ECO:0007669"/>
    <property type="project" value="TreeGrafter"/>
</dbReference>
<dbReference type="SUPFAM" id="SSF48498">
    <property type="entry name" value="Tetracyclin repressor-like, C-terminal domain"/>
    <property type="match status" value="1"/>
</dbReference>
<feature type="domain" description="HTH tetR-type" evidence="5">
    <location>
        <begin position="19"/>
        <end position="79"/>
    </location>
</feature>
<name>A0A1R0KE14_9PSEU</name>
<evidence type="ECO:0000256" key="2">
    <source>
        <dbReference type="ARBA" id="ARBA00023125"/>
    </source>
</evidence>
<dbReference type="Gene3D" id="1.10.10.60">
    <property type="entry name" value="Homeodomain-like"/>
    <property type="match status" value="1"/>
</dbReference>
<accession>A0A1R0KE14</accession>
<organism evidence="6 7">
    <name type="scientific">Amycolatopsis coloradensis</name>
    <dbReference type="NCBI Taxonomy" id="76021"/>
    <lineage>
        <taxon>Bacteria</taxon>
        <taxon>Bacillati</taxon>
        <taxon>Actinomycetota</taxon>
        <taxon>Actinomycetes</taxon>
        <taxon>Pseudonocardiales</taxon>
        <taxon>Pseudonocardiaceae</taxon>
        <taxon>Amycolatopsis</taxon>
    </lineage>
</organism>
<dbReference type="AlphaFoldDB" id="A0A1R0KE14"/>
<evidence type="ECO:0000313" key="7">
    <source>
        <dbReference type="Proteomes" id="UP000187486"/>
    </source>
</evidence>
<keyword evidence="2 4" id="KW-0238">DNA-binding</keyword>
<gene>
    <name evidence="6" type="ORF">BS329_40090</name>
</gene>
<dbReference type="SUPFAM" id="SSF46689">
    <property type="entry name" value="Homeodomain-like"/>
    <property type="match status" value="1"/>
</dbReference>
<dbReference type="Proteomes" id="UP000187486">
    <property type="component" value="Unassembled WGS sequence"/>
</dbReference>
<sequence>MSAAPHSSRPRSTTPRGRIDKQQAVLTAAFTVFARLGYAQARVDEIAAEAKVAKATVYNHFGDKETLFREVVRALSETALTANLAAVEQLVNDSDDLPANLREVGLQLARCYCLEESRALRRLVSAEAPQFPDLLDVMDEVSHRVTQALTDRLARLSLAGRLLIDDPELAAAQFTALLTGSVDTRSRLATRSVPDAELRAITEAAVATFLKAFGK</sequence>
<evidence type="ECO:0000256" key="4">
    <source>
        <dbReference type="PROSITE-ProRule" id="PRU00335"/>
    </source>
</evidence>
<keyword evidence="3" id="KW-0804">Transcription</keyword>
<dbReference type="GO" id="GO:0045892">
    <property type="term" value="P:negative regulation of DNA-templated transcription"/>
    <property type="evidence" value="ECO:0007669"/>
    <property type="project" value="UniProtKB-ARBA"/>
</dbReference>
<dbReference type="InterPro" id="IPR009057">
    <property type="entry name" value="Homeodomain-like_sf"/>
</dbReference>
<dbReference type="OrthoDB" id="7186128at2"/>
<evidence type="ECO:0000256" key="3">
    <source>
        <dbReference type="ARBA" id="ARBA00023163"/>
    </source>
</evidence>
<dbReference type="PANTHER" id="PTHR30055:SF234">
    <property type="entry name" value="HTH-TYPE TRANSCRIPTIONAL REGULATOR BETI"/>
    <property type="match status" value="1"/>
</dbReference>
<dbReference type="PRINTS" id="PR00455">
    <property type="entry name" value="HTHTETR"/>
</dbReference>
<evidence type="ECO:0000259" key="5">
    <source>
        <dbReference type="PROSITE" id="PS50977"/>
    </source>
</evidence>
<dbReference type="EMBL" id="MQUQ01000037">
    <property type="protein sequence ID" value="OLZ43286.1"/>
    <property type="molecule type" value="Genomic_DNA"/>
</dbReference>
<dbReference type="InterPro" id="IPR039536">
    <property type="entry name" value="TetR_C_Proteobacteria"/>
</dbReference>
<protein>
    <submittedName>
        <fullName evidence="6">TetR family transcriptional regulator</fullName>
    </submittedName>
</protein>
<keyword evidence="1" id="KW-0805">Transcription regulation</keyword>
<dbReference type="GO" id="GO:0000976">
    <property type="term" value="F:transcription cis-regulatory region binding"/>
    <property type="evidence" value="ECO:0007669"/>
    <property type="project" value="TreeGrafter"/>
</dbReference>
<dbReference type="InterPro" id="IPR036271">
    <property type="entry name" value="Tet_transcr_reg_TetR-rel_C_sf"/>
</dbReference>
<comment type="caution">
    <text evidence="6">The sequence shown here is derived from an EMBL/GenBank/DDBJ whole genome shotgun (WGS) entry which is preliminary data.</text>
</comment>
<dbReference type="RefSeq" id="WP_076168656.1">
    <property type="nucleotide sequence ID" value="NZ_JBEZVB010000013.1"/>
</dbReference>
<evidence type="ECO:0000256" key="1">
    <source>
        <dbReference type="ARBA" id="ARBA00023015"/>
    </source>
</evidence>
<feature type="DNA-binding region" description="H-T-H motif" evidence="4">
    <location>
        <begin position="42"/>
        <end position="61"/>
    </location>
</feature>
<dbReference type="Pfam" id="PF14246">
    <property type="entry name" value="TetR_C_7"/>
    <property type="match status" value="1"/>
</dbReference>
<reference evidence="6 7" key="1">
    <citation type="submission" date="2016-01" db="EMBL/GenBank/DDBJ databases">
        <title>Amycolatopsis coloradensis genome sequencing and assembly.</title>
        <authorList>
            <person name="Mayilraj S."/>
        </authorList>
    </citation>
    <scope>NUCLEOTIDE SEQUENCE [LARGE SCALE GENOMIC DNA]</scope>
    <source>
        <strain evidence="6 7">DSM 44225</strain>
    </source>
</reference>
<dbReference type="PANTHER" id="PTHR30055">
    <property type="entry name" value="HTH-TYPE TRANSCRIPTIONAL REGULATOR RUTR"/>
    <property type="match status" value="1"/>
</dbReference>
<evidence type="ECO:0000313" key="6">
    <source>
        <dbReference type="EMBL" id="OLZ43286.1"/>
    </source>
</evidence>
<dbReference type="Pfam" id="PF00440">
    <property type="entry name" value="TetR_N"/>
    <property type="match status" value="1"/>
</dbReference>
<dbReference type="PROSITE" id="PS50977">
    <property type="entry name" value="HTH_TETR_2"/>
    <property type="match status" value="1"/>
</dbReference>
<dbReference type="FunFam" id="1.10.10.60:FF:000141">
    <property type="entry name" value="TetR family transcriptional regulator"/>
    <property type="match status" value="1"/>
</dbReference>
<dbReference type="InterPro" id="IPR050109">
    <property type="entry name" value="HTH-type_TetR-like_transc_reg"/>
</dbReference>
<keyword evidence="7" id="KW-1185">Reference proteome</keyword>